<accession>A0A143BN06</accession>
<feature type="chain" id="PRO_5007506843" description="Lipoprotein" evidence="1">
    <location>
        <begin position="22"/>
        <end position="140"/>
    </location>
</feature>
<reference evidence="2 3" key="2">
    <citation type="journal article" date="2016" name="Environ. Microbiol. Rep.">
        <title>Metagenomic evidence for the presence of phototrophic Gemmatimonadetes bacteria in diverse environments.</title>
        <authorList>
            <person name="Zeng Y."/>
            <person name="Baumbach J."/>
            <person name="Barbosa E.G."/>
            <person name="Azevedo V."/>
            <person name="Zhang C."/>
            <person name="Koblizek M."/>
        </authorList>
    </citation>
    <scope>NUCLEOTIDE SEQUENCE [LARGE SCALE GENOMIC DNA]</scope>
    <source>
        <strain evidence="2 3">AP64</strain>
    </source>
</reference>
<dbReference type="KEGG" id="gph:GEMMAAP_16470"/>
<keyword evidence="3" id="KW-1185">Reference proteome</keyword>
<dbReference type="OrthoDB" id="9903751at2"/>
<evidence type="ECO:0000313" key="2">
    <source>
        <dbReference type="EMBL" id="AMW05955.1"/>
    </source>
</evidence>
<protein>
    <recommendedName>
        <fullName evidence="4">Lipoprotein</fullName>
    </recommendedName>
</protein>
<dbReference type="PROSITE" id="PS51257">
    <property type="entry name" value="PROKAR_LIPOPROTEIN"/>
    <property type="match status" value="1"/>
</dbReference>
<evidence type="ECO:0000313" key="3">
    <source>
        <dbReference type="Proteomes" id="UP000076404"/>
    </source>
</evidence>
<organism evidence="2 3">
    <name type="scientific">Gemmatimonas phototrophica</name>
    <dbReference type="NCBI Taxonomy" id="1379270"/>
    <lineage>
        <taxon>Bacteria</taxon>
        <taxon>Pseudomonadati</taxon>
        <taxon>Gemmatimonadota</taxon>
        <taxon>Gemmatimonadia</taxon>
        <taxon>Gemmatimonadales</taxon>
        <taxon>Gemmatimonadaceae</taxon>
        <taxon>Gemmatimonas</taxon>
    </lineage>
</organism>
<evidence type="ECO:0008006" key="4">
    <source>
        <dbReference type="Google" id="ProtNLM"/>
    </source>
</evidence>
<reference evidence="2 3" key="1">
    <citation type="journal article" date="2014" name="Proc. Natl. Acad. Sci. U.S.A.">
        <title>Functional type 2 photosynthetic reaction centers found in the rare bacterial phylum Gemmatimonadetes.</title>
        <authorList>
            <person name="Zeng Y."/>
            <person name="Feng F."/>
            <person name="Medova H."/>
            <person name="Dean J."/>
            <person name="Koblizek M."/>
        </authorList>
    </citation>
    <scope>NUCLEOTIDE SEQUENCE [LARGE SCALE GENOMIC DNA]</scope>
    <source>
        <strain evidence="2 3">AP64</strain>
    </source>
</reference>
<dbReference type="AlphaFoldDB" id="A0A143BN06"/>
<dbReference type="eggNOG" id="ENOG503029F">
    <property type="taxonomic scope" value="Bacteria"/>
</dbReference>
<proteinExistence type="predicted"/>
<dbReference type="STRING" id="1379270.GEMMAAP_16470"/>
<dbReference type="EMBL" id="CP011454">
    <property type="protein sequence ID" value="AMW05955.1"/>
    <property type="molecule type" value="Genomic_DNA"/>
</dbReference>
<dbReference type="Proteomes" id="UP000076404">
    <property type="component" value="Chromosome"/>
</dbReference>
<dbReference type="RefSeq" id="WP_026848314.1">
    <property type="nucleotide sequence ID" value="NZ_CP011454.1"/>
</dbReference>
<keyword evidence="1" id="KW-0732">Signal</keyword>
<feature type="signal peptide" evidence="1">
    <location>
        <begin position="1"/>
        <end position="21"/>
    </location>
</feature>
<name>A0A143BN06_9BACT</name>
<gene>
    <name evidence="2" type="ORF">GEMMAAP_16470</name>
</gene>
<sequence length="140" mass="14778">MSTSRRTSRRSALLLLLGALAGTTACFSKGASGSGQPSVILIANNRGFYDVNIYSVRSGQTQGRRLATVTGNSTQTIKVPVTELQPGSMLSVQVRSVGGRYSWISPTVQMGPGVIARLDVIQTANGTLSQSQMYSQVAPQ</sequence>
<evidence type="ECO:0000256" key="1">
    <source>
        <dbReference type="SAM" id="SignalP"/>
    </source>
</evidence>